<dbReference type="Proteomes" id="UP000515465">
    <property type="component" value="Chromosome"/>
</dbReference>
<organism evidence="1 2">
    <name type="scientific">Mesorhizobium huakuii</name>
    <dbReference type="NCBI Taxonomy" id="28104"/>
    <lineage>
        <taxon>Bacteria</taxon>
        <taxon>Pseudomonadati</taxon>
        <taxon>Pseudomonadota</taxon>
        <taxon>Alphaproteobacteria</taxon>
        <taxon>Hyphomicrobiales</taxon>
        <taxon>Phyllobacteriaceae</taxon>
        <taxon>Mesorhizobium</taxon>
    </lineage>
</organism>
<reference evidence="2" key="1">
    <citation type="journal article" date="2020" name="Mol. Plant Microbe">
        <title>Rhizobial microsymbionts of the narrowly endemic Oxytropis species growing in Kamchatka are characterized by significant genetic diversity and possess a set of genes that are associated with T3SS and T6SS secretion systems and can affect the development of symbiosis.</title>
        <authorList>
            <person name="Safronova V."/>
            <person name="Guro P."/>
            <person name="Sazanova A."/>
            <person name="Kuznetsova I."/>
            <person name="Belimov A."/>
            <person name="Yakubov V."/>
            <person name="Chirak E."/>
            <person name="Afonin A."/>
            <person name="Gogolev Y."/>
            <person name="Andronov E."/>
            <person name="Tikhonovich I."/>
        </authorList>
    </citation>
    <scope>NUCLEOTIDE SEQUENCE [LARGE SCALE GENOMIC DNA]</scope>
    <source>
        <strain evidence="2">583</strain>
    </source>
</reference>
<sequence length="124" mass="13672">MVYYDALISKWATLTTSGTTAAEQVNAMTVTGPAVPMIIPTYRIYNLIVDSEFAALSEQLIRNILSMATFSWTDALHCSASNLFRWIALTFRHPSQGVPQPMTIEQSLTRCVSCYVAFAAVTSI</sequence>
<evidence type="ECO:0000313" key="2">
    <source>
        <dbReference type="Proteomes" id="UP000515465"/>
    </source>
</evidence>
<name>A0A7G6T1D0_9HYPH</name>
<dbReference type="AlphaFoldDB" id="A0A7G6T1D0"/>
<proteinExistence type="predicted"/>
<protein>
    <submittedName>
        <fullName evidence="1">Uncharacterized protein</fullName>
    </submittedName>
</protein>
<dbReference type="EMBL" id="CP050296">
    <property type="protein sequence ID" value="QND60562.1"/>
    <property type="molecule type" value="Genomic_DNA"/>
</dbReference>
<accession>A0A7G6T1D0</accession>
<dbReference type="RefSeq" id="WP_183459590.1">
    <property type="nucleotide sequence ID" value="NZ_CP050296.1"/>
</dbReference>
<gene>
    <name evidence="1" type="ORF">HB778_31495</name>
</gene>
<evidence type="ECO:0000313" key="1">
    <source>
        <dbReference type="EMBL" id="QND60562.1"/>
    </source>
</evidence>